<dbReference type="PROSITE" id="PS51031">
    <property type="entry name" value="BESS"/>
    <property type="match status" value="1"/>
</dbReference>
<feature type="domain" description="BESS" evidence="3">
    <location>
        <begin position="45"/>
        <end position="84"/>
    </location>
</feature>
<accession>A0ABQ9H691</accession>
<protein>
    <recommendedName>
        <fullName evidence="3">BESS domain-containing protein</fullName>
    </recommendedName>
</protein>
<dbReference type="EMBL" id="JARBHB010000007">
    <property type="protein sequence ID" value="KAJ8879794.1"/>
    <property type="molecule type" value="Genomic_DNA"/>
</dbReference>
<organism evidence="4 5">
    <name type="scientific">Dryococelus australis</name>
    <dbReference type="NCBI Taxonomy" id="614101"/>
    <lineage>
        <taxon>Eukaryota</taxon>
        <taxon>Metazoa</taxon>
        <taxon>Ecdysozoa</taxon>
        <taxon>Arthropoda</taxon>
        <taxon>Hexapoda</taxon>
        <taxon>Insecta</taxon>
        <taxon>Pterygota</taxon>
        <taxon>Neoptera</taxon>
        <taxon>Polyneoptera</taxon>
        <taxon>Phasmatodea</taxon>
        <taxon>Verophasmatodea</taxon>
        <taxon>Anareolatae</taxon>
        <taxon>Phasmatidae</taxon>
        <taxon>Eurycanthinae</taxon>
        <taxon>Dryococelus</taxon>
    </lineage>
</organism>
<comment type="subcellular location">
    <subcellularLocation>
        <location evidence="1">Nucleus</location>
    </subcellularLocation>
</comment>
<evidence type="ECO:0000313" key="5">
    <source>
        <dbReference type="Proteomes" id="UP001159363"/>
    </source>
</evidence>
<evidence type="ECO:0000256" key="2">
    <source>
        <dbReference type="SAM" id="MobiDB-lite"/>
    </source>
</evidence>
<comment type="caution">
    <text evidence="4">The sequence shown here is derived from an EMBL/GenBank/DDBJ whole genome shotgun (WGS) entry which is preliminary data.</text>
</comment>
<proteinExistence type="predicted"/>
<evidence type="ECO:0000313" key="4">
    <source>
        <dbReference type="EMBL" id="KAJ8879794.1"/>
    </source>
</evidence>
<keyword evidence="1" id="KW-0539">Nucleus</keyword>
<reference evidence="4 5" key="1">
    <citation type="submission" date="2023-02" db="EMBL/GenBank/DDBJ databases">
        <title>LHISI_Scaffold_Assembly.</title>
        <authorList>
            <person name="Stuart O.P."/>
            <person name="Cleave R."/>
            <person name="Magrath M.J.L."/>
            <person name="Mikheyev A.S."/>
        </authorList>
    </citation>
    <scope>NUCLEOTIDE SEQUENCE [LARGE SCALE GENOMIC DNA]</scope>
    <source>
        <strain evidence="4">Daus_M_001</strain>
        <tissue evidence="4">Leg muscle</tissue>
    </source>
</reference>
<evidence type="ECO:0000259" key="3">
    <source>
        <dbReference type="PROSITE" id="PS51031"/>
    </source>
</evidence>
<gene>
    <name evidence="4" type="ORF">PR048_020402</name>
</gene>
<keyword evidence="5" id="KW-1185">Reference proteome</keyword>
<dbReference type="Proteomes" id="UP001159363">
    <property type="component" value="Chromosome 6"/>
</dbReference>
<feature type="region of interest" description="Disordered" evidence="2">
    <location>
        <begin position="85"/>
        <end position="108"/>
    </location>
</feature>
<sequence length="130" mass="14887">MIIRKVKLPRSTCGKIKGDHEEDEDAFYKHMKEQYLKKCQAKEDQDRDYMSMVSLVPELKKVPQDCILKVKSSIINLLINAQQYHSRPSTNPGPSFAQPPVPTSQEFMAPTVMEDMSRYSIRLDPAKSGK</sequence>
<name>A0ABQ9H691_9NEOP</name>
<evidence type="ECO:0000256" key="1">
    <source>
        <dbReference type="PROSITE-ProRule" id="PRU00371"/>
    </source>
</evidence>
<dbReference type="InterPro" id="IPR004210">
    <property type="entry name" value="BESS_motif"/>
</dbReference>